<reference evidence="2" key="1">
    <citation type="journal article" date="2011" name="Nat. Commun.">
        <title>Effector diversification within compartments of the Leptosphaeria maculans genome affected by Repeat-Induced Point mutations.</title>
        <authorList>
            <person name="Rouxel T."/>
            <person name="Grandaubert J."/>
            <person name="Hane J.K."/>
            <person name="Hoede C."/>
            <person name="van de Wouw A.P."/>
            <person name="Couloux A."/>
            <person name="Dominguez V."/>
            <person name="Anthouard V."/>
            <person name="Bally P."/>
            <person name="Bourras S."/>
            <person name="Cozijnsen A.J."/>
            <person name="Ciuffetti L.M."/>
            <person name="Degrave A."/>
            <person name="Dilmaghani A."/>
            <person name="Duret L."/>
            <person name="Fudal I."/>
            <person name="Goodwin S.B."/>
            <person name="Gout L."/>
            <person name="Glaser N."/>
            <person name="Linglin J."/>
            <person name="Kema G.H.J."/>
            <person name="Lapalu N."/>
            <person name="Lawrence C.B."/>
            <person name="May K."/>
            <person name="Meyer M."/>
            <person name="Ollivier B."/>
            <person name="Poulain J."/>
            <person name="Schoch C.L."/>
            <person name="Simon A."/>
            <person name="Spatafora J.W."/>
            <person name="Stachowiak A."/>
            <person name="Turgeon B.G."/>
            <person name="Tyler B.M."/>
            <person name="Vincent D."/>
            <person name="Weissenbach J."/>
            <person name="Amselem J."/>
            <person name="Quesneville H."/>
            <person name="Oliver R.P."/>
            <person name="Wincker P."/>
            <person name="Balesdent M.-H."/>
            <person name="Howlett B.J."/>
        </authorList>
    </citation>
    <scope>NUCLEOTIDE SEQUENCE [LARGE SCALE GENOMIC DNA]</scope>
    <source>
        <strain evidence="2">JN3 / isolate v23.1.3 / race Av1-4-5-6-7-8</strain>
    </source>
</reference>
<dbReference type="VEuPathDB" id="FungiDB:LEMA_uP088210.1"/>
<dbReference type="HOGENOM" id="CLU_3143400_0_0_1"/>
<accession>E5A7I7</accession>
<evidence type="ECO:0000313" key="1">
    <source>
        <dbReference type="EMBL" id="CBX99582.1"/>
    </source>
</evidence>
<dbReference type="InParanoid" id="E5A7I7"/>
<name>E5A7I7_LEPMJ</name>
<sequence>MLPPLLAEGGEAAAMNDGWMHSTDARVRQTVVASYFTPSRYDETLRAAS</sequence>
<gene>
    <name evidence="1" type="ORF">LEMA_uP088210.1</name>
</gene>
<dbReference type="Proteomes" id="UP000002668">
    <property type="component" value="Genome"/>
</dbReference>
<dbReference type="EMBL" id="FP929136">
    <property type="protein sequence ID" value="CBX99582.1"/>
    <property type="molecule type" value="Genomic_DNA"/>
</dbReference>
<evidence type="ECO:0000313" key="2">
    <source>
        <dbReference type="Proteomes" id="UP000002668"/>
    </source>
</evidence>
<keyword evidence="2" id="KW-1185">Reference proteome</keyword>
<organism evidence="1 2">
    <name type="scientific">Leptosphaeria maculans (strain JN3 / isolate v23.1.3 / race Av1-4-5-6-7-8)</name>
    <name type="common">Blackleg fungus</name>
    <name type="synonym">Phoma lingam</name>
    <dbReference type="NCBI Taxonomy" id="985895"/>
    <lineage>
        <taxon>Eukaryota</taxon>
        <taxon>Fungi</taxon>
        <taxon>Dikarya</taxon>
        <taxon>Ascomycota</taxon>
        <taxon>Pezizomycotina</taxon>
        <taxon>Dothideomycetes</taxon>
        <taxon>Pleosporomycetidae</taxon>
        <taxon>Pleosporales</taxon>
        <taxon>Pleosporineae</taxon>
        <taxon>Leptosphaeriaceae</taxon>
        <taxon>Plenodomus</taxon>
        <taxon>Plenodomus lingam/Leptosphaeria maculans species complex</taxon>
    </lineage>
</organism>
<protein>
    <submittedName>
        <fullName evidence="1">Uncharacterized protein</fullName>
    </submittedName>
</protein>
<proteinExistence type="predicted"/>
<dbReference type="AlphaFoldDB" id="E5A7I7"/>